<sequence length="110" mass="12782">MNETPNLDYITNISKGDILFVKKILGIVARELPTEIASYKLHLKEKEYQKSADGVHKLKHKIRIFGLEKSYLLAADHEQNLREENLSLEADFEQILETILLFTNQKNQEI</sequence>
<reference evidence="3 4" key="1">
    <citation type="submission" date="2016-10" db="EMBL/GenBank/DDBJ databases">
        <authorList>
            <person name="de Groot N.N."/>
        </authorList>
    </citation>
    <scope>NUCLEOTIDE SEQUENCE [LARGE SCALE GENOMIC DNA]</scope>
    <source>
        <strain evidence="3 4">DSM 19886</strain>
    </source>
</reference>
<evidence type="ECO:0000256" key="1">
    <source>
        <dbReference type="PROSITE-ProRule" id="PRU00110"/>
    </source>
</evidence>
<dbReference type="InterPro" id="IPR036641">
    <property type="entry name" value="HPT_dom_sf"/>
</dbReference>
<dbReference type="GO" id="GO:0000160">
    <property type="term" value="P:phosphorelay signal transduction system"/>
    <property type="evidence" value="ECO:0007669"/>
    <property type="project" value="InterPro"/>
</dbReference>
<feature type="modified residue" description="Phosphohistidine" evidence="1">
    <location>
        <position position="56"/>
    </location>
</feature>
<keyword evidence="4" id="KW-1185">Reference proteome</keyword>
<dbReference type="InterPro" id="IPR008207">
    <property type="entry name" value="Sig_transdc_His_kin_Hpt_dom"/>
</dbReference>
<dbReference type="EMBL" id="FNGV01000001">
    <property type="protein sequence ID" value="SDL47988.1"/>
    <property type="molecule type" value="Genomic_DNA"/>
</dbReference>
<organism evidence="3 4">
    <name type="scientific">Kriegella aquimaris</name>
    <dbReference type="NCBI Taxonomy" id="192904"/>
    <lineage>
        <taxon>Bacteria</taxon>
        <taxon>Pseudomonadati</taxon>
        <taxon>Bacteroidota</taxon>
        <taxon>Flavobacteriia</taxon>
        <taxon>Flavobacteriales</taxon>
        <taxon>Flavobacteriaceae</taxon>
        <taxon>Kriegella</taxon>
    </lineage>
</organism>
<dbReference type="OrthoDB" id="1441381at2"/>
<dbReference type="SUPFAM" id="SSF47226">
    <property type="entry name" value="Histidine-containing phosphotransfer domain, HPT domain"/>
    <property type="match status" value="1"/>
</dbReference>
<dbReference type="PROSITE" id="PS50894">
    <property type="entry name" value="HPT"/>
    <property type="match status" value="1"/>
</dbReference>
<proteinExistence type="predicted"/>
<dbReference type="RefSeq" id="WP_089885826.1">
    <property type="nucleotide sequence ID" value="NZ_FNGV01000001.1"/>
</dbReference>
<dbReference type="Gene3D" id="1.20.120.160">
    <property type="entry name" value="HPT domain"/>
    <property type="match status" value="1"/>
</dbReference>
<feature type="domain" description="HPt" evidence="2">
    <location>
        <begin position="17"/>
        <end position="110"/>
    </location>
</feature>
<name>A0A1G9KDU7_9FLAO</name>
<gene>
    <name evidence="3" type="ORF">SAMN04488514_101956</name>
</gene>
<evidence type="ECO:0000259" key="2">
    <source>
        <dbReference type="PROSITE" id="PS50894"/>
    </source>
</evidence>
<evidence type="ECO:0000313" key="3">
    <source>
        <dbReference type="EMBL" id="SDL47988.1"/>
    </source>
</evidence>
<protein>
    <submittedName>
        <fullName evidence="3">Hpt domain-containing protein</fullName>
    </submittedName>
</protein>
<dbReference type="STRING" id="192904.SAMN04488514_101956"/>
<keyword evidence="1" id="KW-0597">Phosphoprotein</keyword>
<dbReference type="Proteomes" id="UP000199440">
    <property type="component" value="Unassembled WGS sequence"/>
</dbReference>
<accession>A0A1G9KDU7</accession>
<dbReference type="GO" id="GO:0004672">
    <property type="term" value="F:protein kinase activity"/>
    <property type="evidence" value="ECO:0007669"/>
    <property type="project" value="UniProtKB-ARBA"/>
</dbReference>
<dbReference type="AlphaFoldDB" id="A0A1G9KDU7"/>
<evidence type="ECO:0000313" key="4">
    <source>
        <dbReference type="Proteomes" id="UP000199440"/>
    </source>
</evidence>